<evidence type="ECO:0000313" key="3">
    <source>
        <dbReference type="Proteomes" id="UP001303211"/>
    </source>
</evidence>
<dbReference type="RefSeq" id="WP_317703522.1">
    <property type="nucleotide sequence ID" value="NZ_CP136921.1"/>
</dbReference>
<evidence type="ECO:0000256" key="1">
    <source>
        <dbReference type="SAM" id="SignalP"/>
    </source>
</evidence>
<proteinExistence type="predicted"/>
<dbReference type="Gene3D" id="3.40.630.10">
    <property type="entry name" value="Zn peptidases"/>
    <property type="match status" value="1"/>
</dbReference>
<gene>
    <name evidence="2" type="ORF">P4826_09115</name>
</gene>
<feature type="signal peptide" evidence="1">
    <location>
        <begin position="1"/>
        <end position="23"/>
    </location>
</feature>
<keyword evidence="1" id="KW-0732">Signal</keyword>
<name>A0ABZ0J9S3_9BURK</name>
<keyword evidence="3" id="KW-1185">Reference proteome</keyword>
<organism evidence="2 3">
    <name type="scientific">Diaphorobacter limosus</name>
    <dbReference type="NCBI Taxonomy" id="3036128"/>
    <lineage>
        <taxon>Bacteria</taxon>
        <taxon>Pseudomonadati</taxon>
        <taxon>Pseudomonadota</taxon>
        <taxon>Betaproteobacteria</taxon>
        <taxon>Burkholderiales</taxon>
        <taxon>Comamonadaceae</taxon>
        <taxon>Diaphorobacter</taxon>
    </lineage>
</organism>
<sequence>MKPHHVPSSAPLLATVSAAVLLAACGGNSDGDAEAPLPKPTAIVNGVPEIDPAIAESAKKVMADKKLQDIVAELSTAASEKARFNQHMELVRIASPSRYESRMAAEVHRRMVNEWGYLASEVKTRADGNLSGSDVQIVDGLPVYNACVEIKGSYSSSPNAQSYKGQFPKVLVESHIDVVNPEVLPPDSAPYQPIKLQSLKDAVVTSPEQLAAIGTELAFDGSGRIIEDANYALASRWFATEATAKDGGGVRIYVPGYSDAMGNTSSLFTLARLFKKNNIKPVYDLWICGTAGEEGKGNLAGMKQLFGFDQNLGTGSNPLNFVANFGSEGGGAVNLTGSHRFEMKFKAPTHPAAGQPSAVEAMAATIARIADVKTPSELRPGVVKTTYTVGQASCKAPAAGSDVVPSCTLLVDMRSERTDTLNEVRASIEPLFKAGLNAENARYGKAENAVDAATLEQVWYGLRPAFVNGDQANIALQAGWVTAQIVDVDKQAKVPTGSSSLNDNVPANTGVPTYNWTLASNAAGGGGHAFWEWGTKGDPKLEVQRLKRAMTAILTTSGYHLSDSTVVAPSVAPIGKRSRELKYEVTP</sequence>
<dbReference type="PROSITE" id="PS51257">
    <property type="entry name" value="PROKAR_LIPOPROTEIN"/>
    <property type="match status" value="1"/>
</dbReference>
<dbReference type="Proteomes" id="UP001303211">
    <property type="component" value="Chromosome"/>
</dbReference>
<dbReference type="EMBL" id="CP136921">
    <property type="protein sequence ID" value="WOO34196.1"/>
    <property type="molecule type" value="Genomic_DNA"/>
</dbReference>
<accession>A0ABZ0J9S3</accession>
<dbReference type="SUPFAM" id="SSF53187">
    <property type="entry name" value="Zn-dependent exopeptidases"/>
    <property type="match status" value="1"/>
</dbReference>
<reference evidence="2 3" key="1">
    <citation type="submission" date="2023-03" db="EMBL/GenBank/DDBJ databases">
        <title>Diaphorobacter basophil sp. nov., isolated from a sewage-treatment plant.</title>
        <authorList>
            <person name="Yang K."/>
        </authorList>
    </citation>
    <scope>NUCLEOTIDE SEQUENCE [LARGE SCALE GENOMIC DNA]</scope>
    <source>
        <strain evidence="2 3">Y-1</strain>
    </source>
</reference>
<protein>
    <submittedName>
        <fullName evidence="2">Peptidase M20</fullName>
    </submittedName>
</protein>
<feature type="chain" id="PRO_5046409319" evidence="1">
    <location>
        <begin position="24"/>
        <end position="587"/>
    </location>
</feature>
<evidence type="ECO:0000313" key="2">
    <source>
        <dbReference type="EMBL" id="WOO34196.1"/>
    </source>
</evidence>